<comment type="subcellular location">
    <subcellularLocation>
        <location evidence="1 6">Cytoplasm</location>
        <location evidence="1 6">Cytosol</location>
    </subcellularLocation>
</comment>
<dbReference type="RefSeq" id="WP_079725925.1">
    <property type="nucleotide sequence ID" value="NZ_BMCL01000001.1"/>
</dbReference>
<keyword evidence="3 6" id="KW-0963">Cytoplasm</keyword>
<dbReference type="CDD" id="cd16098">
    <property type="entry name" value="FliS"/>
    <property type="match status" value="1"/>
</dbReference>
<protein>
    <recommendedName>
        <fullName evidence="6">Flagellar secretion chaperone FliS</fullName>
    </recommendedName>
</protein>
<dbReference type="EMBL" id="FUZV01000002">
    <property type="protein sequence ID" value="SKC80805.1"/>
    <property type="molecule type" value="Genomic_DNA"/>
</dbReference>
<dbReference type="GO" id="GO:0071973">
    <property type="term" value="P:bacterial-type flagellum-dependent cell motility"/>
    <property type="evidence" value="ECO:0007669"/>
    <property type="project" value="TreeGrafter"/>
</dbReference>
<keyword evidence="4 6" id="KW-1005">Bacterial flagellum biogenesis</keyword>
<name>A0A1T5LY75_9GAMM</name>
<dbReference type="GO" id="GO:0005829">
    <property type="term" value="C:cytosol"/>
    <property type="evidence" value="ECO:0007669"/>
    <property type="project" value="UniProtKB-SubCell"/>
</dbReference>
<dbReference type="PANTHER" id="PTHR34773:SF1">
    <property type="entry name" value="FLAGELLAR SECRETION CHAPERONE FLIS"/>
    <property type="match status" value="1"/>
</dbReference>
<dbReference type="GO" id="GO:0044780">
    <property type="term" value="P:bacterial-type flagellum assembly"/>
    <property type="evidence" value="ECO:0007669"/>
    <property type="project" value="InterPro"/>
</dbReference>
<evidence type="ECO:0000256" key="3">
    <source>
        <dbReference type="ARBA" id="ARBA00022490"/>
    </source>
</evidence>
<dbReference type="PIRSF" id="PIRSF039090">
    <property type="entry name" value="Flis"/>
    <property type="match status" value="1"/>
</dbReference>
<comment type="similarity">
    <text evidence="2 6">Belongs to the FliS family.</text>
</comment>
<dbReference type="STRING" id="428993.SAMN06296058_3393"/>
<keyword evidence="8" id="KW-1185">Reference proteome</keyword>
<proteinExistence type="inferred from homology"/>
<dbReference type="AlphaFoldDB" id="A0A1T5LY75"/>
<sequence>MSAQSYAAQYRNTGISSAVMEADPHRLVALLLAGACERIRLAEACMEHGDLARKGKAIGEVCAIIGHLNGSLDHEAGGEIAGSLSALYDYLQGRLTEANLHNDASALRESLELLGEIESAWNAIPSEQRQRPAMAHGA</sequence>
<evidence type="ECO:0000256" key="6">
    <source>
        <dbReference type="PIRNR" id="PIRNR039090"/>
    </source>
</evidence>
<keyword evidence="5" id="KW-0143">Chaperone</keyword>
<organism evidence="7 8">
    <name type="scientific">Pseudoxanthomonas indica</name>
    <dbReference type="NCBI Taxonomy" id="428993"/>
    <lineage>
        <taxon>Bacteria</taxon>
        <taxon>Pseudomonadati</taxon>
        <taxon>Pseudomonadota</taxon>
        <taxon>Gammaproteobacteria</taxon>
        <taxon>Lysobacterales</taxon>
        <taxon>Lysobacteraceae</taxon>
        <taxon>Pseudoxanthomonas</taxon>
    </lineage>
</organism>
<dbReference type="Pfam" id="PF02561">
    <property type="entry name" value="FliS"/>
    <property type="match status" value="1"/>
</dbReference>
<dbReference type="Gene3D" id="1.20.120.340">
    <property type="entry name" value="Flagellar protein FliS"/>
    <property type="match status" value="1"/>
</dbReference>
<reference evidence="7 8" key="1">
    <citation type="submission" date="2017-02" db="EMBL/GenBank/DDBJ databases">
        <authorList>
            <person name="Peterson S.W."/>
        </authorList>
    </citation>
    <scope>NUCLEOTIDE SEQUENCE [LARGE SCALE GENOMIC DNA]</scope>
    <source>
        <strain evidence="7 8">P15</strain>
    </source>
</reference>
<dbReference type="InterPro" id="IPR036584">
    <property type="entry name" value="FliS_sf"/>
</dbReference>
<evidence type="ECO:0000256" key="1">
    <source>
        <dbReference type="ARBA" id="ARBA00004514"/>
    </source>
</evidence>
<dbReference type="SUPFAM" id="SSF101116">
    <property type="entry name" value="Flagellar export chaperone FliS"/>
    <property type="match status" value="1"/>
</dbReference>
<evidence type="ECO:0000313" key="7">
    <source>
        <dbReference type="EMBL" id="SKC80805.1"/>
    </source>
</evidence>
<dbReference type="InterPro" id="IPR003713">
    <property type="entry name" value="FliS"/>
</dbReference>
<keyword evidence="7" id="KW-0966">Cell projection</keyword>
<dbReference type="Proteomes" id="UP000190341">
    <property type="component" value="Unassembled WGS sequence"/>
</dbReference>
<keyword evidence="7" id="KW-0969">Cilium</keyword>
<accession>A0A1T5LY75</accession>
<gene>
    <name evidence="7" type="ORF">SAMN06296058_3393</name>
</gene>
<evidence type="ECO:0000256" key="5">
    <source>
        <dbReference type="ARBA" id="ARBA00023186"/>
    </source>
</evidence>
<keyword evidence="7" id="KW-0282">Flagellum</keyword>
<dbReference type="NCBIfam" id="TIGR00208">
    <property type="entry name" value="fliS"/>
    <property type="match status" value="1"/>
</dbReference>
<evidence type="ECO:0000256" key="4">
    <source>
        <dbReference type="ARBA" id="ARBA00022795"/>
    </source>
</evidence>
<dbReference type="OrthoDB" id="9792010at2"/>
<evidence type="ECO:0000313" key="8">
    <source>
        <dbReference type="Proteomes" id="UP000190341"/>
    </source>
</evidence>
<evidence type="ECO:0000256" key="2">
    <source>
        <dbReference type="ARBA" id="ARBA00008787"/>
    </source>
</evidence>
<dbReference type="PANTHER" id="PTHR34773">
    <property type="entry name" value="FLAGELLAR SECRETION CHAPERONE FLIS"/>
    <property type="match status" value="1"/>
</dbReference>